<dbReference type="GO" id="GO:0019237">
    <property type="term" value="F:centromeric DNA binding"/>
    <property type="evidence" value="ECO:0007669"/>
    <property type="project" value="InterPro"/>
</dbReference>
<dbReference type="InterPro" id="IPR014710">
    <property type="entry name" value="RmlC-like_jellyroll"/>
</dbReference>
<dbReference type="GO" id="GO:0051382">
    <property type="term" value="P:kinetochore assembly"/>
    <property type="evidence" value="ECO:0007669"/>
    <property type="project" value="InterPro"/>
</dbReference>
<feature type="region of interest" description="Disordered" evidence="7">
    <location>
        <begin position="1"/>
        <end position="79"/>
    </location>
</feature>
<evidence type="ECO:0000313" key="9">
    <source>
        <dbReference type="EMBL" id="KDQ07258.1"/>
    </source>
</evidence>
<evidence type="ECO:0000256" key="3">
    <source>
        <dbReference type="ARBA" id="ARBA00023125"/>
    </source>
</evidence>
<evidence type="ECO:0000256" key="7">
    <source>
        <dbReference type="SAM" id="MobiDB-lite"/>
    </source>
</evidence>
<dbReference type="PANTHER" id="PTHR16684">
    <property type="entry name" value="CENTROMERE PROTEIN C"/>
    <property type="match status" value="1"/>
</dbReference>
<comment type="function">
    <text evidence="5">Component of the kinetochore, a multiprotein complex that assembles on centromeric DNA and attaches chromosomes to spindle microtubules, mediating chromosome segregation and sister chromatid segregation during meiosis and mitosis. Component of the inner kinetochore constitutive centromere-associated network (CCAN), which serves as a structural platform for outer kinetochore assembly.</text>
</comment>
<evidence type="ECO:0000313" key="10">
    <source>
        <dbReference type="Proteomes" id="UP000027195"/>
    </source>
</evidence>
<dbReference type="OrthoDB" id="1939643at2759"/>
<keyword evidence="3" id="KW-0238">DNA-binding</keyword>
<dbReference type="InterPro" id="IPR011051">
    <property type="entry name" value="RmlC_Cupin_sf"/>
</dbReference>
<dbReference type="FunFam" id="2.60.120.10:FF:000033">
    <property type="entry name" value="Centromere protein C 1"/>
    <property type="match status" value="1"/>
</dbReference>
<dbReference type="GO" id="GO:0051455">
    <property type="term" value="P:spindle attachment to meiosis I kinetochore"/>
    <property type="evidence" value="ECO:0007669"/>
    <property type="project" value="TreeGrafter"/>
</dbReference>
<dbReference type="STRING" id="930990.A0A067LVA1"/>
<dbReference type="AlphaFoldDB" id="A0A067LVA1"/>
<gene>
    <name evidence="9" type="ORF">BOTBODRAFT_38963</name>
</gene>
<feature type="compositionally biased region" description="Acidic residues" evidence="7">
    <location>
        <begin position="260"/>
        <end position="284"/>
    </location>
</feature>
<dbReference type="CDD" id="cd06993">
    <property type="entry name" value="cupin_CENP-C_C"/>
    <property type="match status" value="1"/>
</dbReference>
<feature type="compositionally biased region" description="Basic and acidic residues" evidence="7">
    <location>
        <begin position="42"/>
        <end position="56"/>
    </location>
</feature>
<evidence type="ECO:0000256" key="4">
    <source>
        <dbReference type="ARBA" id="ARBA00023242"/>
    </source>
</evidence>
<dbReference type="EMBL" id="KL198111">
    <property type="protein sequence ID" value="KDQ07258.1"/>
    <property type="molecule type" value="Genomic_DNA"/>
</dbReference>
<protein>
    <recommendedName>
        <fullName evidence="6">CENP-C homolog</fullName>
    </recommendedName>
</protein>
<keyword evidence="10" id="KW-1185">Reference proteome</keyword>
<dbReference type="Proteomes" id="UP000027195">
    <property type="component" value="Unassembled WGS sequence"/>
</dbReference>
<dbReference type="PANTHER" id="PTHR16684:SF11">
    <property type="entry name" value="CENTROMERE PROTEIN C"/>
    <property type="match status" value="1"/>
</dbReference>
<dbReference type="Gene3D" id="2.60.120.10">
    <property type="entry name" value="Jelly Rolls"/>
    <property type="match status" value="1"/>
</dbReference>
<feature type="region of interest" description="Disordered" evidence="7">
    <location>
        <begin position="396"/>
        <end position="437"/>
    </location>
</feature>
<dbReference type="Pfam" id="PF11699">
    <property type="entry name" value="CENP-C_C"/>
    <property type="match status" value="1"/>
</dbReference>
<dbReference type="GO" id="GO:0005634">
    <property type="term" value="C:nucleus"/>
    <property type="evidence" value="ECO:0007669"/>
    <property type="project" value="UniProtKB-SubCell"/>
</dbReference>
<evidence type="ECO:0000256" key="6">
    <source>
        <dbReference type="ARBA" id="ARBA00075033"/>
    </source>
</evidence>
<feature type="compositionally biased region" description="Low complexity" evidence="7">
    <location>
        <begin position="181"/>
        <end position="193"/>
    </location>
</feature>
<comment type="subcellular location">
    <subcellularLocation>
        <location evidence="1">Nucleus</location>
    </subcellularLocation>
</comment>
<dbReference type="HOGENOM" id="CLU_022335_0_0_1"/>
<sequence length="635" mass="69535">MSQTSQSPPNLARRRGPPKPHHQFRDGLDRGRRTGKPIAQFPKDDEGFEDFDKYFDGDSYYNEDASSTNGHVRKKKAIDPKIRAKRTPLRFEGIDVDGEMSMDLDTSDPNSPRKYLETVSLPAPTSSSNVGSLSRPVTRGSDIDYDAIPSPRPNKSARSNMQSRYERDRDSMPPPKKATIRRPTTPRASSPPRNESDDDGDDDGGGTGFDIGDDTGGYVDDDAGGEESFAPEGNEDAEEERDSPPRSLSADKGKGKATAPEEESMLEEVPSEEDEIAQGMEELEAEHFSDEEPAAGPSKKKSRKSLSPSLPPQEPDSEDPEPPPPPPPKRQPRKKKEKVVIQRAESVESNADGLRRSSRRKWMPLEWWRGEKVVYSRDPSAGPSLVPLIKDVVHVPKDDPKPLGIAGKKRRRGTSAAPGKKAQGEYDPTPPEAGWDDKTVEQGSVLEYETRAEVKRRIACTAAMVAPNKTFNADFAFQKIFGDEDYIAAGVLTIPVGGEKPSKATKDNTYIFYCIEGAVRVQIHRTSFVIAPGGMFMVPRGNQYFIQNISEREVKLFFAQGRKLPMDEASYRGGTPSFARQSAPPRSLAHLRGSARPSLPPRGSEGASSVAPSPLSKQILPARAASTAAKGKSKG</sequence>
<dbReference type="InterPro" id="IPR025974">
    <property type="entry name" value="Mif2/CENP-C_cupin"/>
</dbReference>
<dbReference type="InParanoid" id="A0A067LVA1"/>
<keyword evidence="4" id="KW-0539">Nucleus</keyword>
<dbReference type="SUPFAM" id="SSF51182">
    <property type="entry name" value="RmlC-like cupins"/>
    <property type="match status" value="1"/>
</dbReference>
<comment type="similarity">
    <text evidence="2">Belongs to the CENP-C/MIF2 family.</text>
</comment>
<reference evidence="10" key="1">
    <citation type="journal article" date="2014" name="Proc. Natl. Acad. Sci. U.S.A.">
        <title>Extensive sampling of basidiomycete genomes demonstrates inadequacy of the white-rot/brown-rot paradigm for wood decay fungi.</title>
        <authorList>
            <person name="Riley R."/>
            <person name="Salamov A.A."/>
            <person name="Brown D.W."/>
            <person name="Nagy L.G."/>
            <person name="Floudas D."/>
            <person name="Held B.W."/>
            <person name="Levasseur A."/>
            <person name="Lombard V."/>
            <person name="Morin E."/>
            <person name="Otillar R."/>
            <person name="Lindquist E.A."/>
            <person name="Sun H."/>
            <person name="LaButti K.M."/>
            <person name="Schmutz J."/>
            <person name="Jabbour D."/>
            <person name="Luo H."/>
            <person name="Baker S.E."/>
            <person name="Pisabarro A.G."/>
            <person name="Walton J.D."/>
            <person name="Blanchette R.A."/>
            <person name="Henrissat B."/>
            <person name="Martin F."/>
            <person name="Cullen D."/>
            <person name="Hibbett D.S."/>
            <person name="Grigoriev I.V."/>
        </authorList>
    </citation>
    <scope>NUCLEOTIDE SEQUENCE [LARGE SCALE GENOMIC DNA]</scope>
    <source>
        <strain evidence="10">FD-172 SS1</strain>
    </source>
</reference>
<feature type="domain" description="Mif2/CENP-C cupin" evidence="8">
    <location>
        <begin position="475"/>
        <end position="560"/>
    </location>
</feature>
<dbReference type="GO" id="GO:0051315">
    <property type="term" value="P:attachment of mitotic spindle microtubules to kinetochore"/>
    <property type="evidence" value="ECO:0007669"/>
    <property type="project" value="TreeGrafter"/>
</dbReference>
<accession>A0A067LVA1</accession>
<organism evidence="9 10">
    <name type="scientific">Botryobasidium botryosum (strain FD-172 SS1)</name>
    <dbReference type="NCBI Taxonomy" id="930990"/>
    <lineage>
        <taxon>Eukaryota</taxon>
        <taxon>Fungi</taxon>
        <taxon>Dikarya</taxon>
        <taxon>Basidiomycota</taxon>
        <taxon>Agaricomycotina</taxon>
        <taxon>Agaricomycetes</taxon>
        <taxon>Cantharellales</taxon>
        <taxon>Botryobasidiaceae</taxon>
        <taxon>Botryobasidium</taxon>
    </lineage>
</organism>
<feature type="region of interest" description="Disordered" evidence="7">
    <location>
        <begin position="99"/>
        <end position="361"/>
    </location>
</feature>
<feature type="compositionally biased region" description="Basic residues" evidence="7">
    <location>
        <begin position="12"/>
        <end position="22"/>
    </location>
</feature>
<feature type="region of interest" description="Disordered" evidence="7">
    <location>
        <begin position="569"/>
        <end position="635"/>
    </location>
</feature>
<feature type="compositionally biased region" description="Basic and acidic residues" evidence="7">
    <location>
        <begin position="23"/>
        <end position="32"/>
    </location>
</feature>
<dbReference type="InterPro" id="IPR028386">
    <property type="entry name" value="CENP-C/Mif2/cnp3"/>
</dbReference>
<evidence type="ECO:0000256" key="2">
    <source>
        <dbReference type="ARBA" id="ARBA00010291"/>
    </source>
</evidence>
<evidence type="ECO:0000256" key="1">
    <source>
        <dbReference type="ARBA" id="ARBA00004123"/>
    </source>
</evidence>
<evidence type="ECO:0000259" key="8">
    <source>
        <dbReference type="Pfam" id="PF11699"/>
    </source>
</evidence>
<evidence type="ECO:0000256" key="5">
    <source>
        <dbReference type="ARBA" id="ARBA00057947"/>
    </source>
</evidence>
<feature type="compositionally biased region" description="Polar residues" evidence="7">
    <location>
        <begin position="123"/>
        <end position="132"/>
    </location>
</feature>
<dbReference type="GO" id="GO:0000776">
    <property type="term" value="C:kinetochore"/>
    <property type="evidence" value="ECO:0007669"/>
    <property type="project" value="InterPro"/>
</dbReference>
<name>A0A067LVA1_BOTB1</name>
<feature type="compositionally biased region" description="Low complexity" evidence="7">
    <location>
        <begin position="622"/>
        <end position="635"/>
    </location>
</feature>
<proteinExistence type="inferred from homology"/>